<evidence type="ECO:0000313" key="2">
    <source>
        <dbReference type="Proteomes" id="UP000216101"/>
    </source>
</evidence>
<sequence length="233" mass="26069">MKTSHNGHNMDNVVDLFTKKTYSALHDERFIRLAPELDGLEMLYSNDTSSEKLYSLKILCWGLRANGDVVGLVPWLNDIVPCPDLCDPLNGHWEGYYDPGIDELFFEAPMHKVIELETAAEYYEVECESGDDVIQELPDTIGTHAVLAIPDSKRLALVEVVSWSLHYDGSVYAMISDPAKVVSTPVLPGDESLYEAQASENFRYFFQHQIANKIKAEDPEAMAAISLLVDGLQ</sequence>
<evidence type="ECO:0000313" key="1">
    <source>
        <dbReference type="EMBL" id="OZY84646.1"/>
    </source>
</evidence>
<organism evidence="1 2">
    <name type="scientific">Cellvibrio mixtus</name>
    <dbReference type="NCBI Taxonomy" id="39650"/>
    <lineage>
        <taxon>Bacteria</taxon>
        <taxon>Pseudomonadati</taxon>
        <taxon>Pseudomonadota</taxon>
        <taxon>Gammaproteobacteria</taxon>
        <taxon>Cellvibrionales</taxon>
        <taxon>Cellvibrionaceae</taxon>
        <taxon>Cellvibrio</taxon>
    </lineage>
</organism>
<reference evidence="2" key="1">
    <citation type="submission" date="2017-05" db="EMBL/GenBank/DDBJ databases">
        <authorList>
            <person name="Barney B.M."/>
        </authorList>
    </citation>
    <scope>NUCLEOTIDE SEQUENCE [LARGE SCALE GENOMIC DNA]</scope>
    <source>
        <strain evidence="2">PSBB022</strain>
    </source>
</reference>
<name>A0A266Q4T4_9GAMM</name>
<dbReference type="Proteomes" id="UP000216101">
    <property type="component" value="Unassembled WGS sequence"/>
</dbReference>
<dbReference type="eggNOG" id="ENOG502Z90S">
    <property type="taxonomic scope" value="Bacteria"/>
</dbReference>
<comment type="caution">
    <text evidence="1">The sequence shown here is derived from an EMBL/GenBank/DDBJ whole genome shotgun (WGS) entry which is preliminary data.</text>
</comment>
<dbReference type="AlphaFoldDB" id="A0A266Q4T4"/>
<dbReference type="STRING" id="1209072.GCA_000766945_00500"/>
<dbReference type="EMBL" id="NHNI01000002">
    <property type="protein sequence ID" value="OZY84646.1"/>
    <property type="molecule type" value="Genomic_DNA"/>
</dbReference>
<dbReference type="RefSeq" id="WP_094985683.1">
    <property type="nucleotide sequence ID" value="NZ_NHNI01000002.1"/>
</dbReference>
<protein>
    <submittedName>
        <fullName evidence="1">Uncharacterized protein</fullName>
    </submittedName>
</protein>
<gene>
    <name evidence="1" type="ORF">CBP51_15850</name>
</gene>
<proteinExistence type="predicted"/>
<keyword evidence="2" id="KW-1185">Reference proteome</keyword>
<accession>A0A266Q4T4</accession>